<reference evidence="1" key="1">
    <citation type="submission" date="2022-02" db="EMBL/GenBank/DDBJ databases">
        <authorList>
            <person name="Henning P.M."/>
            <person name="McCubbin A.G."/>
            <person name="Shore J.S."/>
        </authorList>
    </citation>
    <scope>NUCLEOTIDE SEQUENCE</scope>
    <source>
        <strain evidence="1">F60SS</strain>
        <tissue evidence="1">Leaves</tissue>
    </source>
</reference>
<comment type="caution">
    <text evidence="1">The sequence shown here is derived from an EMBL/GenBank/DDBJ whole genome shotgun (WGS) entry which is preliminary data.</text>
</comment>
<evidence type="ECO:0000313" key="1">
    <source>
        <dbReference type="EMBL" id="KAJ4833698.1"/>
    </source>
</evidence>
<dbReference type="OrthoDB" id="1731764at2759"/>
<protein>
    <recommendedName>
        <fullName evidence="3">DUF4283 domain-containing protein</fullName>
    </recommendedName>
</protein>
<evidence type="ECO:0000313" key="2">
    <source>
        <dbReference type="Proteomes" id="UP001141552"/>
    </source>
</evidence>
<sequence>MESVQYVWKLHDRSDVKVSELSGNTVLACFPSEASMRQFIQEAPDWVRIWFSSLKPWEKGDHAKNRRAWLCIRGIPLHAWCNEFFQIVGSLFGDLVRVDPATEQRHRLDGAWIEVLTSQGGTIEKDLEVVIADGRYSISVVEFQGLTDDCTADSGRNSLVPEV</sequence>
<dbReference type="PANTHER" id="PTHR34427:SF5">
    <property type="entry name" value="DUF4283 DOMAIN-CONTAINING PROTEIN"/>
    <property type="match status" value="1"/>
</dbReference>
<evidence type="ECO:0008006" key="3">
    <source>
        <dbReference type="Google" id="ProtNLM"/>
    </source>
</evidence>
<dbReference type="Proteomes" id="UP001141552">
    <property type="component" value="Unassembled WGS sequence"/>
</dbReference>
<keyword evidence="2" id="KW-1185">Reference proteome</keyword>
<organism evidence="1 2">
    <name type="scientific">Turnera subulata</name>
    <dbReference type="NCBI Taxonomy" id="218843"/>
    <lineage>
        <taxon>Eukaryota</taxon>
        <taxon>Viridiplantae</taxon>
        <taxon>Streptophyta</taxon>
        <taxon>Embryophyta</taxon>
        <taxon>Tracheophyta</taxon>
        <taxon>Spermatophyta</taxon>
        <taxon>Magnoliopsida</taxon>
        <taxon>eudicotyledons</taxon>
        <taxon>Gunneridae</taxon>
        <taxon>Pentapetalae</taxon>
        <taxon>rosids</taxon>
        <taxon>fabids</taxon>
        <taxon>Malpighiales</taxon>
        <taxon>Passifloraceae</taxon>
        <taxon>Turnera</taxon>
    </lineage>
</organism>
<accession>A0A9Q0J9T5</accession>
<name>A0A9Q0J9T5_9ROSI</name>
<dbReference type="PANTHER" id="PTHR34427">
    <property type="entry name" value="DUF4283 DOMAIN PROTEIN"/>
    <property type="match status" value="1"/>
</dbReference>
<gene>
    <name evidence="1" type="ORF">Tsubulata_034942</name>
</gene>
<dbReference type="EMBL" id="JAKUCV010004885">
    <property type="protein sequence ID" value="KAJ4833698.1"/>
    <property type="molecule type" value="Genomic_DNA"/>
</dbReference>
<proteinExistence type="predicted"/>
<dbReference type="AlphaFoldDB" id="A0A9Q0J9T5"/>
<reference evidence="1" key="2">
    <citation type="journal article" date="2023" name="Plants (Basel)">
        <title>Annotation of the Turnera subulata (Passifloraceae) Draft Genome Reveals the S-Locus Evolved after the Divergence of Turneroideae from Passifloroideae in a Stepwise Manner.</title>
        <authorList>
            <person name="Henning P.M."/>
            <person name="Roalson E.H."/>
            <person name="Mir W."/>
            <person name="McCubbin A.G."/>
            <person name="Shore J.S."/>
        </authorList>
    </citation>
    <scope>NUCLEOTIDE SEQUENCE</scope>
    <source>
        <strain evidence="1">F60SS</strain>
    </source>
</reference>